<feature type="binding site" evidence="7">
    <location>
        <position position="273"/>
    </location>
    <ligand>
        <name>substrate</name>
    </ligand>
</feature>
<evidence type="ECO:0000256" key="5">
    <source>
        <dbReference type="ARBA" id="ARBA00023004"/>
    </source>
</evidence>
<feature type="binding site" evidence="7">
    <location>
        <begin position="227"/>
        <end position="231"/>
    </location>
    <ligand>
        <name>substrate</name>
    </ligand>
</feature>
<dbReference type="InterPro" id="IPR022450">
    <property type="entry name" value="TsaD"/>
</dbReference>
<feature type="binding site" evidence="7">
    <location>
        <position position="260"/>
    </location>
    <ligand>
        <name>substrate</name>
    </ligand>
</feature>
<dbReference type="EMBL" id="PCVG01000026">
    <property type="protein sequence ID" value="PIQ68807.1"/>
    <property type="molecule type" value="Genomic_DNA"/>
</dbReference>
<comment type="similarity">
    <text evidence="7">Belongs to the KAE1 / TsaD family.</text>
</comment>
<keyword evidence="2 7" id="KW-0808">Transferase</keyword>
<keyword evidence="5 7" id="KW-0408">Iron</keyword>
<feature type="binding site" evidence="7">
    <location>
        <position position="373"/>
    </location>
    <ligand>
        <name>substrate</name>
    </ligand>
</feature>
<dbReference type="PANTHER" id="PTHR11735">
    <property type="entry name" value="TRNA N6-ADENOSINE THREONYLCARBAMOYLTRANSFERASE"/>
    <property type="match status" value="1"/>
</dbReference>
<dbReference type="InterPro" id="IPR017860">
    <property type="entry name" value="Peptidase_M22_CS"/>
</dbReference>
<comment type="cofactor">
    <cofactor evidence="7">
        <name>Fe(2+)</name>
        <dbReference type="ChEBI" id="CHEBI:29033"/>
    </cofactor>
    <text evidence="7">Binds 1 Fe(2+) ion per subunit.</text>
</comment>
<comment type="function">
    <text evidence="7">Required for the formation of a threonylcarbamoyl group on adenosine at position 37 (t(6)A37) in tRNAs that read codons beginning with adenine. Is involved in the transfer of the threonylcarbamoyl moiety of threonylcarbamoyl-AMP (TC-AMP) to the N6 group of A37, together with TsaE and TsaB. TsaD likely plays a direct catalytic role in this reaction.</text>
</comment>
<dbReference type="GO" id="GO:0005737">
    <property type="term" value="C:cytoplasm"/>
    <property type="evidence" value="ECO:0007669"/>
    <property type="project" value="UniProtKB-SubCell"/>
</dbReference>
<keyword evidence="6 7" id="KW-0012">Acyltransferase</keyword>
<comment type="subcellular location">
    <subcellularLocation>
        <location evidence="7">Cytoplasm</location>
    </subcellularLocation>
</comment>
<dbReference type="GO" id="GO:0005506">
    <property type="term" value="F:iron ion binding"/>
    <property type="evidence" value="ECO:0007669"/>
    <property type="project" value="UniProtKB-UniRule"/>
</dbReference>
<dbReference type="PROSITE" id="PS01016">
    <property type="entry name" value="GLYCOPROTEASE"/>
    <property type="match status" value="1"/>
</dbReference>
<feature type="binding site" evidence="7">
    <location>
        <position position="183"/>
    </location>
    <ligand>
        <name>Fe cation</name>
        <dbReference type="ChEBI" id="CHEBI:24875"/>
    </ligand>
</feature>
<gene>
    <name evidence="7" type="primary">tsaD</name>
    <name evidence="9" type="ORF">COV91_02200</name>
</gene>
<evidence type="ECO:0000256" key="1">
    <source>
        <dbReference type="ARBA" id="ARBA00022490"/>
    </source>
</evidence>
<feature type="domain" description="Gcp-like" evidence="8">
    <location>
        <begin position="135"/>
        <end position="190"/>
    </location>
</feature>
<dbReference type="EC" id="2.3.1.234" evidence="7"/>
<evidence type="ECO:0000256" key="3">
    <source>
        <dbReference type="ARBA" id="ARBA00022694"/>
    </source>
</evidence>
<dbReference type="InterPro" id="IPR043129">
    <property type="entry name" value="ATPase_NBD"/>
</dbReference>
<reference evidence="9 10" key="1">
    <citation type="submission" date="2017-09" db="EMBL/GenBank/DDBJ databases">
        <title>Depth-based differentiation of microbial function through sediment-hosted aquifers and enrichment of novel symbionts in the deep terrestrial subsurface.</title>
        <authorList>
            <person name="Probst A.J."/>
            <person name="Ladd B."/>
            <person name="Jarett J.K."/>
            <person name="Geller-Mcgrath D.E."/>
            <person name="Sieber C.M."/>
            <person name="Emerson J.B."/>
            <person name="Anantharaman K."/>
            <person name="Thomas B.C."/>
            <person name="Malmstrom R."/>
            <person name="Stieglmeier M."/>
            <person name="Klingl A."/>
            <person name="Woyke T."/>
            <person name="Ryan C.M."/>
            <person name="Banfield J.F."/>
        </authorList>
    </citation>
    <scope>NUCLEOTIDE SEQUENCE [LARGE SCALE GENOMIC DNA]</scope>
    <source>
        <strain evidence="9">CG11_big_fil_rev_8_21_14_0_20_46_11</strain>
    </source>
</reference>
<evidence type="ECO:0000313" key="9">
    <source>
        <dbReference type="EMBL" id="PIQ68807.1"/>
    </source>
</evidence>
<sequence length="433" mass="47753">MIILGIETSCDETAMSLIESDNGTDITVLSDKTLTQIELHKQYGGVFPNMAKREHSKNLVPLLKTVLEEAGFLKFKVQSSKFKVDEAGKKDLRLKSKDLSRTQSARFPTTYSLQLKSVLDREPEMLEQFLAYIPTIEKPAIDAIAVTEGPGLEPCLWTGINLARALSEVWGIPIIPVNHMEGHIFSALLRRKECGANRISQNARDNSPLHTTRYTLHAPSFPALALLISGGHTELVLIKSAGTYEIIGQTRDDAVGEAFDKVARLLGLPYPGGPEISRLAESARLNAKRYTLNTLTLPRPMIHSDDYDFSFSGIKTSVLYLIQKLPKLTDDLKTTIALEFENAVTEVLVSKTKRALEEFGAKALLLGGGVVANTHIRRSFEKLSEETGVPLYIPEKEMTTDNALMIASVGLIYGLSNIKDTDALKARGTMRLD</sequence>
<evidence type="ECO:0000256" key="2">
    <source>
        <dbReference type="ARBA" id="ARBA00022679"/>
    </source>
</evidence>
<comment type="catalytic activity">
    <reaction evidence="7">
        <text>L-threonylcarbamoyladenylate + adenosine(37) in tRNA = N(6)-L-threonylcarbamoyladenosine(37) in tRNA + AMP + H(+)</text>
        <dbReference type="Rhea" id="RHEA:37059"/>
        <dbReference type="Rhea" id="RHEA-COMP:10162"/>
        <dbReference type="Rhea" id="RHEA-COMP:10163"/>
        <dbReference type="ChEBI" id="CHEBI:15378"/>
        <dbReference type="ChEBI" id="CHEBI:73682"/>
        <dbReference type="ChEBI" id="CHEBI:74411"/>
        <dbReference type="ChEBI" id="CHEBI:74418"/>
        <dbReference type="ChEBI" id="CHEBI:456215"/>
        <dbReference type="EC" id="2.3.1.234"/>
    </reaction>
</comment>
<accession>A0A2H0KC61</accession>
<dbReference type="HAMAP" id="MF_01445">
    <property type="entry name" value="TsaD"/>
    <property type="match status" value="1"/>
</dbReference>
<keyword evidence="1 7" id="KW-0963">Cytoplasm</keyword>
<evidence type="ECO:0000256" key="4">
    <source>
        <dbReference type="ARBA" id="ARBA00022723"/>
    </source>
</evidence>
<dbReference type="AlphaFoldDB" id="A0A2H0KC61"/>
<dbReference type="GO" id="GO:0002949">
    <property type="term" value="P:tRNA threonylcarbamoyladenosine modification"/>
    <property type="evidence" value="ECO:0007669"/>
    <property type="project" value="UniProtKB-UniRule"/>
</dbReference>
<protein>
    <recommendedName>
        <fullName evidence="7">tRNA N6-adenosine threonylcarbamoyltransferase</fullName>
        <ecNumber evidence="7">2.3.1.234</ecNumber>
    </recommendedName>
    <alternativeName>
        <fullName evidence="7">N6-L-threonylcarbamoyladenine synthase</fullName>
        <shortName evidence="7">t(6)A synthase</shortName>
    </alternativeName>
    <alternativeName>
        <fullName evidence="7">t(6)A37 threonylcarbamoyladenosine biosynthesis protein TsaD</fullName>
    </alternativeName>
    <alternativeName>
        <fullName evidence="7">tRNA threonylcarbamoyladenosine biosynthesis protein TsaD</fullName>
    </alternativeName>
</protein>
<dbReference type="PANTHER" id="PTHR11735:SF6">
    <property type="entry name" value="TRNA N6-ADENOSINE THREONYLCARBAMOYLTRANSFERASE, MITOCHONDRIAL"/>
    <property type="match status" value="1"/>
</dbReference>
<dbReference type="Proteomes" id="UP000229342">
    <property type="component" value="Unassembled WGS sequence"/>
</dbReference>
<keyword evidence="3 7" id="KW-0819">tRNA processing</keyword>
<dbReference type="Gene3D" id="3.30.420.40">
    <property type="match status" value="2"/>
</dbReference>
<comment type="caution">
    <text evidence="9">The sequence shown here is derived from an EMBL/GenBank/DDBJ whole genome shotgun (WGS) entry which is preliminary data.</text>
</comment>
<evidence type="ECO:0000256" key="7">
    <source>
        <dbReference type="HAMAP-Rule" id="MF_01445"/>
    </source>
</evidence>
<proteinExistence type="inferred from homology"/>
<dbReference type="InterPro" id="IPR000905">
    <property type="entry name" value="Gcp-like_dom"/>
</dbReference>
<evidence type="ECO:0000313" key="10">
    <source>
        <dbReference type="Proteomes" id="UP000229342"/>
    </source>
</evidence>
<dbReference type="Pfam" id="PF00814">
    <property type="entry name" value="TsaD"/>
    <property type="match status" value="3"/>
</dbReference>
<feature type="binding site" evidence="7">
    <location>
        <position position="179"/>
    </location>
    <ligand>
        <name>Fe cation</name>
        <dbReference type="ChEBI" id="CHEBI:24875"/>
    </ligand>
</feature>
<feature type="domain" description="Gcp-like" evidence="8">
    <location>
        <begin position="27"/>
        <end position="72"/>
    </location>
</feature>
<keyword evidence="4 7" id="KW-0479">Metal-binding</keyword>
<dbReference type="SUPFAM" id="SSF53067">
    <property type="entry name" value="Actin-like ATPase domain"/>
    <property type="match status" value="2"/>
</dbReference>
<feature type="domain" description="Gcp-like" evidence="8">
    <location>
        <begin position="212"/>
        <end position="407"/>
    </location>
</feature>
<comment type="caution">
    <text evidence="7">Lacks conserved residue(s) required for the propagation of feature annotation.</text>
</comment>
<dbReference type="FunFam" id="3.30.420.40:FF:000040">
    <property type="entry name" value="tRNA N6-adenosine threonylcarbamoyltransferase"/>
    <property type="match status" value="1"/>
</dbReference>
<feature type="binding site" evidence="7">
    <location>
        <position position="401"/>
    </location>
    <ligand>
        <name>Fe cation</name>
        <dbReference type="ChEBI" id="CHEBI:24875"/>
    </ligand>
</feature>
<evidence type="ECO:0000259" key="8">
    <source>
        <dbReference type="Pfam" id="PF00814"/>
    </source>
</evidence>
<organism evidence="9 10">
    <name type="scientific">Candidatus Taylorbacteria bacterium CG11_big_fil_rev_8_21_14_0_20_46_11</name>
    <dbReference type="NCBI Taxonomy" id="1975025"/>
    <lineage>
        <taxon>Bacteria</taxon>
        <taxon>Candidatus Tayloriibacteriota</taxon>
    </lineage>
</organism>
<evidence type="ECO:0000256" key="6">
    <source>
        <dbReference type="ARBA" id="ARBA00023315"/>
    </source>
</evidence>
<dbReference type="GO" id="GO:0061711">
    <property type="term" value="F:tRNA N(6)-L-threonylcarbamoyladenine synthase activity"/>
    <property type="evidence" value="ECO:0007669"/>
    <property type="project" value="UniProtKB-EC"/>
</dbReference>
<name>A0A2H0KC61_9BACT</name>